<evidence type="ECO:0000256" key="4">
    <source>
        <dbReference type="ARBA" id="ARBA00022833"/>
    </source>
</evidence>
<feature type="signal peptide" evidence="7">
    <location>
        <begin position="1"/>
        <end position="23"/>
    </location>
</feature>
<dbReference type="PROSITE" id="PS51257">
    <property type="entry name" value="PROKAR_LIPOPROTEIN"/>
    <property type="match status" value="1"/>
</dbReference>
<reference evidence="9 10" key="1">
    <citation type="submission" date="2019-09" db="EMBL/GenBank/DDBJ databases">
        <title>Taxonomy of Antarctic Massilia spp.: description of Massilia rubra sp. nov., Massilia aquatica sp. nov., Massilia mucilaginosa sp. nov., Massilia frigida sp. nov. isolated from streams, lakes and regoliths.</title>
        <authorList>
            <person name="Holochova P."/>
            <person name="Sedlacek I."/>
            <person name="Kralova S."/>
            <person name="Maslanova I."/>
            <person name="Busse H.-J."/>
            <person name="Stankova E."/>
            <person name="Vrbovska V."/>
            <person name="Kovarovic V."/>
            <person name="Bartak M."/>
            <person name="Svec P."/>
            <person name="Pantucek R."/>
        </authorList>
    </citation>
    <scope>NUCLEOTIDE SEQUENCE [LARGE SCALE GENOMIC DNA]</scope>
    <source>
        <strain evidence="9 10">CCM 8692</strain>
    </source>
</reference>
<accession>A0ABX0LRQ4</accession>
<keyword evidence="7" id="KW-0732">Signal</keyword>
<evidence type="ECO:0000313" key="9">
    <source>
        <dbReference type="EMBL" id="NHZ36684.1"/>
    </source>
</evidence>
<dbReference type="Proteomes" id="UP000785613">
    <property type="component" value="Unassembled WGS sequence"/>
</dbReference>
<keyword evidence="10" id="KW-1185">Reference proteome</keyword>
<keyword evidence="4 6" id="KW-0862">Zinc</keyword>
<dbReference type="InterPro" id="IPR001915">
    <property type="entry name" value="Peptidase_M48"/>
</dbReference>
<keyword evidence="5 6" id="KW-0482">Metalloprotease</keyword>
<proteinExistence type="inferred from homology"/>
<evidence type="ECO:0000256" key="1">
    <source>
        <dbReference type="ARBA" id="ARBA00022670"/>
    </source>
</evidence>
<dbReference type="Pfam" id="PF01435">
    <property type="entry name" value="Peptidase_M48"/>
    <property type="match status" value="1"/>
</dbReference>
<evidence type="ECO:0000256" key="7">
    <source>
        <dbReference type="SAM" id="SignalP"/>
    </source>
</evidence>
<keyword evidence="2" id="KW-0479">Metal-binding</keyword>
<keyword evidence="1 6" id="KW-0645">Protease</keyword>
<dbReference type="PANTHER" id="PTHR22726">
    <property type="entry name" value="METALLOENDOPEPTIDASE OMA1"/>
    <property type="match status" value="1"/>
</dbReference>
<comment type="caution">
    <text evidence="9">The sequence shown here is derived from an EMBL/GenBank/DDBJ whole genome shotgun (WGS) entry which is preliminary data.</text>
</comment>
<dbReference type="GO" id="GO:0008237">
    <property type="term" value="F:metallopeptidase activity"/>
    <property type="evidence" value="ECO:0007669"/>
    <property type="project" value="UniProtKB-KW"/>
</dbReference>
<comment type="similarity">
    <text evidence="6">Belongs to the peptidase M48 family.</text>
</comment>
<organism evidence="9 10">
    <name type="scientific">Massilia rubra</name>
    <dbReference type="NCBI Taxonomy" id="2607910"/>
    <lineage>
        <taxon>Bacteria</taxon>
        <taxon>Pseudomonadati</taxon>
        <taxon>Pseudomonadota</taxon>
        <taxon>Betaproteobacteria</taxon>
        <taxon>Burkholderiales</taxon>
        <taxon>Oxalobacteraceae</taxon>
        <taxon>Telluria group</taxon>
        <taxon>Massilia</taxon>
    </lineage>
</organism>
<evidence type="ECO:0000256" key="6">
    <source>
        <dbReference type="RuleBase" id="RU003983"/>
    </source>
</evidence>
<evidence type="ECO:0000259" key="8">
    <source>
        <dbReference type="Pfam" id="PF01435"/>
    </source>
</evidence>
<name>A0ABX0LRQ4_9BURK</name>
<evidence type="ECO:0000313" key="10">
    <source>
        <dbReference type="Proteomes" id="UP000785613"/>
    </source>
</evidence>
<dbReference type="PANTHER" id="PTHR22726:SF1">
    <property type="entry name" value="METALLOENDOPEPTIDASE OMA1, MITOCHONDRIAL"/>
    <property type="match status" value="1"/>
</dbReference>
<gene>
    <name evidence="9" type="ORF">F0185_24255</name>
</gene>
<keyword evidence="3 6" id="KW-0378">Hydrolase</keyword>
<dbReference type="InterPro" id="IPR051156">
    <property type="entry name" value="Mito/Outer_Membr_Metalloprot"/>
</dbReference>
<dbReference type="Gene3D" id="3.30.2010.10">
    <property type="entry name" value="Metalloproteases ('zincins'), catalytic domain"/>
    <property type="match status" value="1"/>
</dbReference>
<feature type="domain" description="Peptidase M48" evidence="8">
    <location>
        <begin position="59"/>
        <end position="234"/>
    </location>
</feature>
<evidence type="ECO:0000256" key="2">
    <source>
        <dbReference type="ARBA" id="ARBA00022723"/>
    </source>
</evidence>
<sequence>MSTHRIAALLAMCLLLSSGCVGAVTQEDVVAGAARLYRARIDGLAQAGMLDRDASFLARVARIAQRLSEQARRDNPAAPVWSWEIHTSGDPDDNAFCMAGGKLLVSQAYVEQLALTDAELAMVLSHEMQHAILLHHLKEFDEAVRRDPRWLARPFSELEDALDNDARLMGQLAALNREQEVEADREGLAMAWRAGWRANELAAYFRKLEQAATMSHIGNATHPAPLARWRAARRQAAQLDSGRAGTLEKADFPQ</sequence>
<protein>
    <submittedName>
        <fullName evidence="9">M48 family metalloprotease</fullName>
    </submittedName>
</protein>
<dbReference type="RefSeq" id="WP_167228859.1">
    <property type="nucleotide sequence ID" value="NZ_VUYU01000020.1"/>
</dbReference>
<comment type="cofactor">
    <cofactor evidence="6">
        <name>Zn(2+)</name>
        <dbReference type="ChEBI" id="CHEBI:29105"/>
    </cofactor>
    <text evidence="6">Binds 1 zinc ion per subunit.</text>
</comment>
<evidence type="ECO:0000256" key="5">
    <source>
        <dbReference type="ARBA" id="ARBA00023049"/>
    </source>
</evidence>
<evidence type="ECO:0000256" key="3">
    <source>
        <dbReference type="ARBA" id="ARBA00022801"/>
    </source>
</evidence>
<feature type="chain" id="PRO_5046010566" evidence="7">
    <location>
        <begin position="24"/>
        <end position="254"/>
    </location>
</feature>
<dbReference type="EMBL" id="VUYU01000020">
    <property type="protein sequence ID" value="NHZ36684.1"/>
    <property type="molecule type" value="Genomic_DNA"/>
</dbReference>